<name>A0ABR5AIT1_9BACL</name>
<gene>
    <name evidence="2" type="ORF">SD70_10925</name>
</gene>
<organism evidence="2 3">
    <name type="scientific">Gordoniibacillus kamchatkensis</name>
    <dbReference type="NCBI Taxonomy" id="1590651"/>
    <lineage>
        <taxon>Bacteria</taxon>
        <taxon>Bacillati</taxon>
        <taxon>Bacillota</taxon>
        <taxon>Bacilli</taxon>
        <taxon>Bacillales</taxon>
        <taxon>Paenibacillaceae</taxon>
        <taxon>Gordoniibacillus</taxon>
    </lineage>
</organism>
<dbReference type="RefSeq" id="WP_041047594.1">
    <property type="nucleotide sequence ID" value="NZ_JXAK01000015.1"/>
</dbReference>
<dbReference type="PRINTS" id="PR00081">
    <property type="entry name" value="GDHRDH"/>
</dbReference>
<dbReference type="Gene3D" id="3.40.50.720">
    <property type="entry name" value="NAD(P)-binding Rossmann-like Domain"/>
    <property type="match status" value="1"/>
</dbReference>
<evidence type="ECO:0000313" key="3">
    <source>
        <dbReference type="Proteomes" id="UP000031967"/>
    </source>
</evidence>
<accession>A0ABR5AIT1</accession>
<dbReference type="InterPro" id="IPR002347">
    <property type="entry name" value="SDR_fam"/>
</dbReference>
<sequence length="262" mass="27504">MELRIKDKVVVITGASAGIGLAAAKLFLQEGAKVVGGSRSVSALERLGSDRLVAVSADLSTAEGPEAVVNKAVEAFGRIDILVNNVGIAPIRSGFLSVDDEGWRTVMETNFMSMVRATRAALPSMIRQKSGVIVSVSSEVGHQPDSMLPDYSVSKAAILSLSKAISNEFGPMGIRANVVSPGPIRTPLWDNPGGFADTLAATFGMSKEEAIVHFTKNVRQLALERIGTPEEVAAVIAFVASEQASFVTGSEYMVNGGALKQV</sequence>
<evidence type="ECO:0000313" key="2">
    <source>
        <dbReference type="EMBL" id="KIL40924.1"/>
    </source>
</evidence>
<dbReference type="CDD" id="cd05233">
    <property type="entry name" value="SDR_c"/>
    <property type="match status" value="1"/>
</dbReference>
<dbReference type="Proteomes" id="UP000031967">
    <property type="component" value="Unassembled WGS sequence"/>
</dbReference>
<dbReference type="PROSITE" id="PS00061">
    <property type="entry name" value="ADH_SHORT"/>
    <property type="match status" value="1"/>
</dbReference>
<dbReference type="SUPFAM" id="SSF51735">
    <property type="entry name" value="NAD(P)-binding Rossmann-fold domains"/>
    <property type="match status" value="1"/>
</dbReference>
<proteinExistence type="inferred from homology"/>
<protein>
    <recommendedName>
        <fullName evidence="4">3-oxoacyl-ACP reductase</fullName>
    </recommendedName>
</protein>
<comment type="caution">
    <text evidence="2">The sequence shown here is derived from an EMBL/GenBank/DDBJ whole genome shotgun (WGS) entry which is preliminary data.</text>
</comment>
<comment type="similarity">
    <text evidence="1">Belongs to the short-chain dehydrogenases/reductases (SDR) family.</text>
</comment>
<dbReference type="PANTHER" id="PTHR42760">
    <property type="entry name" value="SHORT-CHAIN DEHYDROGENASES/REDUCTASES FAMILY MEMBER"/>
    <property type="match status" value="1"/>
</dbReference>
<reference evidence="2 3" key="1">
    <citation type="submission" date="2014-12" db="EMBL/GenBank/DDBJ databases">
        <title>Draft genome sequence of Paenibacillus kamchatkensis strain B-2647.</title>
        <authorList>
            <person name="Karlyshev A.V."/>
            <person name="Kudryashova E.B."/>
        </authorList>
    </citation>
    <scope>NUCLEOTIDE SEQUENCE [LARGE SCALE GENOMIC DNA]</scope>
    <source>
        <strain evidence="2 3">VKM B-2647</strain>
    </source>
</reference>
<dbReference type="EMBL" id="JXAK01000015">
    <property type="protein sequence ID" value="KIL40924.1"/>
    <property type="molecule type" value="Genomic_DNA"/>
</dbReference>
<dbReference type="PRINTS" id="PR00080">
    <property type="entry name" value="SDRFAMILY"/>
</dbReference>
<evidence type="ECO:0008006" key="4">
    <source>
        <dbReference type="Google" id="ProtNLM"/>
    </source>
</evidence>
<keyword evidence="3" id="KW-1185">Reference proteome</keyword>
<dbReference type="InterPro" id="IPR020904">
    <property type="entry name" value="Sc_DH/Rdtase_CS"/>
</dbReference>
<evidence type="ECO:0000256" key="1">
    <source>
        <dbReference type="ARBA" id="ARBA00006484"/>
    </source>
</evidence>
<dbReference type="InterPro" id="IPR036291">
    <property type="entry name" value="NAD(P)-bd_dom_sf"/>
</dbReference>
<dbReference type="Pfam" id="PF13561">
    <property type="entry name" value="adh_short_C2"/>
    <property type="match status" value="1"/>
</dbReference>